<comment type="similarity">
    <text evidence="8 9">Belongs to the TRAP transporter small permease family.</text>
</comment>
<keyword evidence="3" id="KW-1003">Cell membrane</keyword>
<keyword evidence="2 9" id="KW-0813">Transport</keyword>
<evidence type="ECO:0000256" key="7">
    <source>
        <dbReference type="ARBA" id="ARBA00023136"/>
    </source>
</evidence>
<proteinExistence type="inferred from homology"/>
<evidence type="ECO:0000256" key="2">
    <source>
        <dbReference type="ARBA" id="ARBA00022448"/>
    </source>
</evidence>
<comment type="function">
    <text evidence="9">Part of the tripartite ATP-independent periplasmic (TRAP) transport system.</text>
</comment>
<evidence type="ECO:0000256" key="4">
    <source>
        <dbReference type="ARBA" id="ARBA00022519"/>
    </source>
</evidence>
<dbReference type="EMBL" id="VLKT01000009">
    <property type="protein sequence ID" value="TWI39504.1"/>
    <property type="molecule type" value="Genomic_DNA"/>
</dbReference>
<feature type="transmembrane region" description="Helical" evidence="9">
    <location>
        <begin position="157"/>
        <end position="177"/>
    </location>
</feature>
<protein>
    <recommendedName>
        <fullName evidence="9">TRAP transporter small permease protein</fullName>
    </recommendedName>
</protein>
<comment type="subcellular location">
    <subcellularLocation>
        <location evidence="1 9">Cell inner membrane</location>
        <topology evidence="1 9">Multi-pass membrane protein</topology>
    </subcellularLocation>
</comment>
<evidence type="ECO:0000313" key="11">
    <source>
        <dbReference type="EMBL" id="TWI39504.1"/>
    </source>
</evidence>
<gene>
    <name evidence="11" type="ORF">IQ26_01734</name>
</gene>
<keyword evidence="7 9" id="KW-0472">Membrane</keyword>
<dbReference type="InterPro" id="IPR007387">
    <property type="entry name" value="TRAP_DctQ"/>
</dbReference>
<dbReference type="Proteomes" id="UP000317122">
    <property type="component" value="Unassembled WGS sequence"/>
</dbReference>
<evidence type="ECO:0000256" key="3">
    <source>
        <dbReference type="ARBA" id="ARBA00022475"/>
    </source>
</evidence>
<dbReference type="GO" id="GO:0015740">
    <property type="term" value="P:C4-dicarboxylate transport"/>
    <property type="evidence" value="ECO:0007669"/>
    <property type="project" value="TreeGrafter"/>
</dbReference>
<dbReference type="InterPro" id="IPR055348">
    <property type="entry name" value="DctQ"/>
</dbReference>
<keyword evidence="5 9" id="KW-0812">Transmembrane</keyword>
<evidence type="ECO:0000256" key="8">
    <source>
        <dbReference type="ARBA" id="ARBA00038436"/>
    </source>
</evidence>
<dbReference type="GO" id="GO:0005886">
    <property type="term" value="C:plasma membrane"/>
    <property type="evidence" value="ECO:0007669"/>
    <property type="project" value="UniProtKB-SubCell"/>
</dbReference>
<evidence type="ECO:0000256" key="9">
    <source>
        <dbReference type="RuleBase" id="RU369079"/>
    </source>
</evidence>
<dbReference type="PANTHER" id="PTHR35011:SF2">
    <property type="entry name" value="2,3-DIKETO-L-GULONATE TRAP TRANSPORTER SMALL PERMEASE PROTEIN YIAM"/>
    <property type="match status" value="1"/>
</dbReference>
<evidence type="ECO:0000256" key="6">
    <source>
        <dbReference type="ARBA" id="ARBA00022989"/>
    </source>
</evidence>
<evidence type="ECO:0000256" key="1">
    <source>
        <dbReference type="ARBA" id="ARBA00004429"/>
    </source>
</evidence>
<keyword evidence="6 9" id="KW-1133">Transmembrane helix</keyword>
<feature type="transmembrane region" description="Helical" evidence="9">
    <location>
        <begin position="68"/>
        <end position="86"/>
    </location>
</feature>
<dbReference type="GO" id="GO:0022857">
    <property type="term" value="F:transmembrane transporter activity"/>
    <property type="evidence" value="ECO:0007669"/>
    <property type="project" value="UniProtKB-UniRule"/>
</dbReference>
<accession>A0A562P4X1</accession>
<comment type="caution">
    <text evidence="11">The sequence shown here is derived from an EMBL/GenBank/DDBJ whole genome shotgun (WGS) entry which is preliminary data.</text>
</comment>
<comment type="subunit">
    <text evidence="9">The complex comprises the extracytoplasmic solute receptor protein and the two transmembrane proteins.</text>
</comment>
<reference evidence="11 12" key="1">
    <citation type="journal article" date="2015" name="Stand. Genomic Sci.">
        <title>Genomic Encyclopedia of Bacterial and Archaeal Type Strains, Phase III: the genomes of soil and plant-associated and newly described type strains.</title>
        <authorList>
            <person name="Whitman W.B."/>
            <person name="Woyke T."/>
            <person name="Klenk H.P."/>
            <person name="Zhou Y."/>
            <person name="Lilburn T.G."/>
            <person name="Beck B.J."/>
            <person name="De Vos P."/>
            <person name="Vandamme P."/>
            <person name="Eisen J.A."/>
            <person name="Garrity G."/>
            <person name="Hugenholtz P."/>
            <person name="Kyrpides N.C."/>
        </authorList>
    </citation>
    <scope>NUCLEOTIDE SEQUENCE [LARGE SCALE GENOMIC DNA]</scope>
    <source>
        <strain evidence="11 12">CGMCC 1.2546</strain>
    </source>
</reference>
<dbReference type="Pfam" id="PF04290">
    <property type="entry name" value="DctQ"/>
    <property type="match status" value="1"/>
</dbReference>
<dbReference type="RefSeq" id="WP_145715894.1">
    <property type="nucleotide sequence ID" value="NZ_BSPF01000068.1"/>
</dbReference>
<evidence type="ECO:0000259" key="10">
    <source>
        <dbReference type="Pfam" id="PF04290"/>
    </source>
</evidence>
<evidence type="ECO:0000256" key="5">
    <source>
        <dbReference type="ARBA" id="ARBA00022692"/>
    </source>
</evidence>
<feature type="domain" description="Tripartite ATP-independent periplasmic transporters DctQ component" evidence="10">
    <location>
        <begin position="52"/>
        <end position="185"/>
    </location>
</feature>
<feature type="transmembrane region" description="Helical" evidence="9">
    <location>
        <begin position="43"/>
        <end position="62"/>
    </location>
</feature>
<sequence length="191" mass="20985">MKDDETTVAVALPGSIHSGVNTPPFLSGTALSIWNAKLRLQRFLLLLCGAVLTVLITVQVFTRYVMGISLFGIEELASFVAVYLYFIGASHGAWERGHISASLVELVLPEGRAREAIAAFASLITLILCGWMALWAWQYLAFTLKRGTMSLETGIPMAWVHGVMPVCLTLMTVYFAVEFLDRLRRFGRGGA</sequence>
<name>A0A562P4X1_9HYPH</name>
<dbReference type="PANTHER" id="PTHR35011">
    <property type="entry name" value="2,3-DIKETO-L-GULONATE TRAP TRANSPORTER SMALL PERMEASE PROTEIN YIAM"/>
    <property type="match status" value="1"/>
</dbReference>
<evidence type="ECO:0000313" key="12">
    <source>
        <dbReference type="Proteomes" id="UP000317122"/>
    </source>
</evidence>
<organism evidence="11 12">
    <name type="scientific">Mesorhizobium tianshanense</name>
    <dbReference type="NCBI Taxonomy" id="39844"/>
    <lineage>
        <taxon>Bacteria</taxon>
        <taxon>Pseudomonadati</taxon>
        <taxon>Pseudomonadota</taxon>
        <taxon>Alphaproteobacteria</taxon>
        <taxon>Hyphomicrobiales</taxon>
        <taxon>Phyllobacteriaceae</taxon>
        <taxon>Mesorhizobium</taxon>
    </lineage>
</organism>
<keyword evidence="12" id="KW-1185">Reference proteome</keyword>
<dbReference type="AlphaFoldDB" id="A0A562P4X1"/>
<dbReference type="OrthoDB" id="4964541at2"/>
<feature type="transmembrane region" description="Helical" evidence="9">
    <location>
        <begin position="116"/>
        <end position="137"/>
    </location>
</feature>
<keyword evidence="4 9" id="KW-0997">Cell inner membrane</keyword>